<evidence type="ECO:0000256" key="1">
    <source>
        <dbReference type="ARBA" id="ARBA00007711"/>
    </source>
</evidence>
<dbReference type="InterPro" id="IPR027850">
    <property type="entry name" value="DUF4504"/>
</dbReference>
<dbReference type="InterPro" id="IPR032776">
    <property type="entry name" value="CECR6/TMEM121"/>
</dbReference>
<feature type="transmembrane region" description="Helical" evidence="2">
    <location>
        <begin position="38"/>
        <end position="57"/>
    </location>
</feature>
<accession>A0A7I8VI98</accession>
<feature type="transmembrane region" description="Helical" evidence="2">
    <location>
        <begin position="12"/>
        <end position="32"/>
    </location>
</feature>
<dbReference type="OrthoDB" id="5964337at2759"/>
<keyword evidence="2" id="KW-0472">Membrane</keyword>
<organism evidence="3 4">
    <name type="scientific">Dimorphilus gyrociliatus</name>
    <dbReference type="NCBI Taxonomy" id="2664684"/>
    <lineage>
        <taxon>Eukaryota</taxon>
        <taxon>Metazoa</taxon>
        <taxon>Spiralia</taxon>
        <taxon>Lophotrochozoa</taxon>
        <taxon>Annelida</taxon>
        <taxon>Polychaeta</taxon>
        <taxon>Polychaeta incertae sedis</taxon>
        <taxon>Dinophilidae</taxon>
        <taxon>Dimorphilus</taxon>
    </lineage>
</organism>
<dbReference type="PANTHER" id="PTHR47399">
    <property type="entry name" value="TRANSMEMBRANE PROTEIN 121B"/>
    <property type="match status" value="1"/>
</dbReference>
<comment type="caution">
    <text evidence="3">The sequence shown here is derived from an EMBL/GenBank/DDBJ whole genome shotgun (WGS) entry which is preliminary data.</text>
</comment>
<feature type="transmembrane region" description="Helical" evidence="2">
    <location>
        <begin position="128"/>
        <end position="149"/>
    </location>
</feature>
<feature type="transmembrane region" description="Helical" evidence="2">
    <location>
        <begin position="73"/>
        <end position="91"/>
    </location>
</feature>
<proteinExistence type="inferred from homology"/>
<sequence length="408" mass="46453">MLSLKKTWKAIASAVVCSILYILQAVYLNYILITHKKLWYITLVPDCLTLILVLLALDENVDLLKGIFQQSNIVLVLAGSSAIFVLYSTAVLKYEDLVFSGAIDMIDGTINLNFLLEGSNYMLSFRQANAVLAIACVTLILPVFHLLLLGKSSRTATILTAVYNLVLNIPIFIQRIILFHQGFGALSVFVFKNIIQIGKNLLHVIEEIYDLCYKRDRRMTENSETQNVEEEYEEELVLVKIEGVLDGFEWNLDSLKNCFIRILGIETDRPYLQAKTVNLLNDFQSEEVCLQIEDIDILKDHCYAAGLLLGFPIVYKTGDDIIAATKTLEDIPLKVVQINVSLFARRRCESKTEVKNHKLCSFSFPNEKKYSIYLKNWWENEKLRILQKPGVHNVEMTEKVVTLSSIVL</sequence>
<dbReference type="EMBL" id="CAJFCJ010000006">
    <property type="protein sequence ID" value="CAD5115924.1"/>
    <property type="molecule type" value="Genomic_DNA"/>
</dbReference>
<keyword evidence="4" id="KW-1185">Reference proteome</keyword>
<protein>
    <submittedName>
        <fullName evidence="3">DgyrCDS4854</fullName>
    </submittedName>
</protein>
<keyword evidence="2" id="KW-0812">Transmembrane</keyword>
<evidence type="ECO:0000313" key="4">
    <source>
        <dbReference type="Proteomes" id="UP000549394"/>
    </source>
</evidence>
<dbReference type="InterPro" id="IPR026624">
    <property type="entry name" value="CECR6"/>
</dbReference>
<evidence type="ECO:0000313" key="3">
    <source>
        <dbReference type="EMBL" id="CAD5115924.1"/>
    </source>
</evidence>
<evidence type="ECO:0000256" key="2">
    <source>
        <dbReference type="SAM" id="Phobius"/>
    </source>
</evidence>
<dbReference type="Pfam" id="PF14997">
    <property type="entry name" value="CECR6_TMEM121"/>
    <property type="match status" value="1"/>
</dbReference>
<dbReference type="Pfam" id="PF14953">
    <property type="entry name" value="DUF4504"/>
    <property type="match status" value="1"/>
</dbReference>
<gene>
    <name evidence="3" type="ORF">DGYR_LOCUS4608</name>
</gene>
<comment type="similarity">
    <text evidence="1">Belongs to the TMEM121 family.</text>
</comment>
<reference evidence="3 4" key="1">
    <citation type="submission" date="2020-08" db="EMBL/GenBank/DDBJ databases">
        <authorList>
            <person name="Hejnol A."/>
        </authorList>
    </citation>
    <scope>NUCLEOTIDE SEQUENCE [LARGE SCALE GENOMIC DNA]</scope>
</reference>
<dbReference type="Proteomes" id="UP000549394">
    <property type="component" value="Unassembled WGS sequence"/>
</dbReference>
<dbReference type="AlphaFoldDB" id="A0A7I8VI98"/>
<name>A0A7I8VI98_9ANNE</name>
<dbReference type="PANTHER" id="PTHR47399:SF1">
    <property type="entry name" value="TRANSMEMBRANE PROTEIN 121B"/>
    <property type="match status" value="1"/>
</dbReference>
<keyword evidence="2" id="KW-1133">Transmembrane helix</keyword>